<dbReference type="AlphaFoldDB" id="B0C0V4"/>
<dbReference type="SUPFAM" id="SSF53756">
    <property type="entry name" value="UDP-Glycosyltransferase/glycogen phosphorylase"/>
    <property type="match status" value="1"/>
</dbReference>
<dbReference type="OrthoDB" id="9768685at2"/>
<dbReference type="Gene3D" id="3.40.50.2000">
    <property type="entry name" value="Glycogen Phosphorylase B"/>
    <property type="match status" value="2"/>
</dbReference>
<proteinExistence type="predicted"/>
<dbReference type="Proteomes" id="UP000000268">
    <property type="component" value="Chromosome"/>
</dbReference>
<gene>
    <name evidence="3" type="ordered locus">AM1_2200</name>
</gene>
<dbReference type="HOGENOM" id="CLU_009583_28_2_3"/>
<organism evidence="3 4">
    <name type="scientific">Acaryochloris marina (strain MBIC 11017)</name>
    <dbReference type="NCBI Taxonomy" id="329726"/>
    <lineage>
        <taxon>Bacteria</taxon>
        <taxon>Bacillati</taxon>
        <taxon>Cyanobacteriota</taxon>
        <taxon>Cyanophyceae</taxon>
        <taxon>Acaryochloridales</taxon>
        <taxon>Acaryochloridaceae</taxon>
        <taxon>Acaryochloris</taxon>
    </lineage>
</organism>
<dbReference type="EMBL" id="CP000828">
    <property type="protein sequence ID" value="ABW27213.1"/>
    <property type="molecule type" value="Genomic_DNA"/>
</dbReference>
<dbReference type="Pfam" id="PF00534">
    <property type="entry name" value="Glycos_transf_1"/>
    <property type="match status" value="1"/>
</dbReference>
<keyword evidence="4" id="KW-1185">Reference proteome</keyword>
<keyword evidence="3" id="KW-0808">Transferase</keyword>
<dbReference type="Pfam" id="PF13439">
    <property type="entry name" value="Glyco_transf_4"/>
    <property type="match status" value="1"/>
</dbReference>
<dbReference type="RefSeq" id="WP_012162689.1">
    <property type="nucleotide sequence ID" value="NC_009925.1"/>
</dbReference>
<dbReference type="PANTHER" id="PTHR45947:SF13">
    <property type="entry name" value="TRANSFERASE"/>
    <property type="match status" value="1"/>
</dbReference>
<sequence length="411" mass="45680">MKSLLLSTSDIEGGAARAAYRLHQGLLAIGHDSQMLVRARFSGQKSVLAEKSVLTKLGPPMNGWPLKLGSYQTKTLFSSQWFPDAIAKKVAQLKPDIVNMHWVCNGFLKVETLPKLNKPLVWTLQDMWPFTGGCHYAETCDGYQDTCGKCPQLNSQKETDLSRKIWQRKHKAWQDINLTIVTPSQWMADCVRESSLFGHRRVEVIPFCLDVQKYRPVDKGFSRDLLGLPTDKLIILFGALSATADLRKGFHLLQPALQKLSQAGWADRIEVAIFGADAPAEPVDLGFKAHYLGSFADDLSLSIAYSAADVMIVPSLYESFGQTASEGLACGTPVVAFNAAGQKDIVSHQETGYLVKPYEVDDLAHGMAWVLEDADRHHKLCEQARQAAVDRFALEIQARQYRSLFEELLVA</sequence>
<feature type="domain" description="Glycosyltransferase subfamily 4-like N-terminal" evidence="2">
    <location>
        <begin position="13"/>
        <end position="212"/>
    </location>
</feature>
<feature type="domain" description="Glycosyl transferase family 1" evidence="1">
    <location>
        <begin position="227"/>
        <end position="386"/>
    </location>
</feature>
<accession>B0C0V4</accession>
<dbReference type="CAZy" id="GT4">
    <property type="family name" value="Glycosyltransferase Family 4"/>
</dbReference>
<dbReference type="KEGG" id="amr:AM1_2200"/>
<evidence type="ECO:0000313" key="3">
    <source>
        <dbReference type="EMBL" id="ABW27213.1"/>
    </source>
</evidence>
<dbReference type="GO" id="GO:0016757">
    <property type="term" value="F:glycosyltransferase activity"/>
    <property type="evidence" value="ECO:0007669"/>
    <property type="project" value="InterPro"/>
</dbReference>
<dbReference type="InterPro" id="IPR001296">
    <property type="entry name" value="Glyco_trans_1"/>
</dbReference>
<name>B0C0V4_ACAM1</name>
<dbReference type="eggNOG" id="COG0438">
    <property type="taxonomic scope" value="Bacteria"/>
</dbReference>
<dbReference type="InterPro" id="IPR050194">
    <property type="entry name" value="Glycosyltransferase_grp1"/>
</dbReference>
<dbReference type="PANTHER" id="PTHR45947">
    <property type="entry name" value="SULFOQUINOVOSYL TRANSFERASE SQD2"/>
    <property type="match status" value="1"/>
</dbReference>
<dbReference type="InterPro" id="IPR028098">
    <property type="entry name" value="Glyco_trans_4-like_N"/>
</dbReference>
<evidence type="ECO:0000313" key="4">
    <source>
        <dbReference type="Proteomes" id="UP000000268"/>
    </source>
</evidence>
<evidence type="ECO:0000259" key="1">
    <source>
        <dbReference type="Pfam" id="PF00534"/>
    </source>
</evidence>
<dbReference type="CDD" id="cd03825">
    <property type="entry name" value="GT4_WcaC-like"/>
    <property type="match status" value="1"/>
</dbReference>
<reference evidence="3 4" key="1">
    <citation type="journal article" date="2008" name="Proc. Natl. Acad. Sci. U.S.A.">
        <title>Niche adaptation and genome expansion in the chlorophyll d-producing cyanobacterium Acaryochloris marina.</title>
        <authorList>
            <person name="Swingley W.D."/>
            <person name="Chen M."/>
            <person name="Cheung P.C."/>
            <person name="Conrad A.L."/>
            <person name="Dejesa L.C."/>
            <person name="Hao J."/>
            <person name="Honchak B.M."/>
            <person name="Karbach L.E."/>
            <person name="Kurdoglu A."/>
            <person name="Lahiri S."/>
            <person name="Mastrian S.D."/>
            <person name="Miyashita H."/>
            <person name="Page L."/>
            <person name="Ramakrishna P."/>
            <person name="Satoh S."/>
            <person name="Sattley W.M."/>
            <person name="Shimada Y."/>
            <person name="Taylor H.L."/>
            <person name="Tomo T."/>
            <person name="Tsuchiya T."/>
            <person name="Wang Z.T."/>
            <person name="Raymond J."/>
            <person name="Mimuro M."/>
            <person name="Blankenship R.E."/>
            <person name="Touchman J.W."/>
        </authorList>
    </citation>
    <scope>NUCLEOTIDE SEQUENCE [LARGE SCALE GENOMIC DNA]</scope>
    <source>
        <strain evidence="4">MBIC 11017</strain>
    </source>
</reference>
<protein>
    <submittedName>
        <fullName evidence="3">Glycosyl transferase, group 1, putative</fullName>
    </submittedName>
</protein>
<evidence type="ECO:0000259" key="2">
    <source>
        <dbReference type="Pfam" id="PF13439"/>
    </source>
</evidence>
<dbReference type="STRING" id="329726.AM1_2200"/>